<dbReference type="AlphaFoldDB" id="A0A505IE74"/>
<dbReference type="VEuPathDB" id="FungiDB:ASPNIDRAFT2_36884"/>
<dbReference type="GO" id="GO:0090173">
    <property type="term" value="P:regulation of synaptonemal complex assembly"/>
    <property type="evidence" value="ECO:0007669"/>
    <property type="project" value="InterPro"/>
</dbReference>
<protein>
    <submittedName>
        <fullName evidence="1">Voltage gated chloride channel family protein</fullName>
    </submittedName>
</protein>
<sequence>MSAIQLVSTELEKSGWESEELLNKAQILMNQGLVIASRGGPDSCILSVTELAWLAKASYSIASKFAETCQHPDIKQHIVLSEHYLLCDSLKIARITIEARKEIGAAEKQRHYSAIRRISTHFREQFKSQQIENSRNNPRYERFLSQHRTIFALDLEASTFLNDWTGVCTIVEESSPSIDEKLSSVFLDRILRSDAQLKPKVQAVKTLLRTLHASPSPFLDKSNFIVNSLPRYIRCLFQLSLDAAEYQLAESILDQTLILVQGKQTETGNENKRSLSGYPEDEIRWLSTVAFNRAVDYYLAAADMHCRRWAGRAISLADLVEDDGALGRLLRGKLEMLT</sequence>
<evidence type="ECO:0000313" key="2">
    <source>
        <dbReference type="Proteomes" id="UP000197666"/>
    </source>
</evidence>
<dbReference type="Proteomes" id="UP000197666">
    <property type="component" value="Unassembled WGS sequence"/>
</dbReference>
<proteinExistence type="predicted"/>
<reference evidence="2" key="1">
    <citation type="submission" date="2018-10" db="EMBL/GenBank/DDBJ databases">
        <title>FDA dAtabase for Regulatory Grade micrObial Sequences (FDA-ARGOS): Supporting development and validation of Infectious Disease Dx tests.</title>
        <authorList>
            <person name="Kerrigan L."/>
            <person name="Tallon L."/>
            <person name="Sadzewicz L."/>
            <person name="Sengamalay N."/>
            <person name="Ott S."/>
            <person name="Godinez A."/>
            <person name="Nagaraj S."/>
            <person name="Vavikolanu K."/>
            <person name="Nadendla S."/>
            <person name="George J."/>
            <person name="Sichtig H."/>
        </authorList>
    </citation>
    <scope>NUCLEOTIDE SEQUENCE [LARGE SCALE GENOMIC DNA]</scope>
    <source>
        <strain evidence="2">FDAARGOS_311</strain>
    </source>
</reference>
<evidence type="ECO:0000313" key="1">
    <source>
        <dbReference type="EMBL" id="TPR09209.1"/>
    </source>
</evidence>
<accession>A0A505IE74</accession>
<dbReference type="PANTHER" id="PTHR40375:SF2">
    <property type="entry name" value="SPORULATION-SPECIFIC PROTEIN 22"/>
    <property type="match status" value="1"/>
</dbReference>
<comment type="caution">
    <text evidence="1">The sequence shown here is derived from an EMBL/GenBank/DDBJ whole genome shotgun (WGS) entry which is preliminary data.</text>
</comment>
<dbReference type="PANTHER" id="PTHR40375">
    <property type="entry name" value="SPORULATION-SPECIFIC PROTEIN 22"/>
    <property type="match status" value="1"/>
</dbReference>
<dbReference type="InterPro" id="IPR039057">
    <property type="entry name" value="Spo22/ZIP4"/>
</dbReference>
<dbReference type="VEuPathDB" id="FungiDB:M747DRAFT_327909"/>
<dbReference type="VEuPathDB" id="FungiDB:An02g04390"/>
<name>A0A505IE74_ASPNG</name>
<gene>
    <name evidence="1" type="ORF">CAN33_008040</name>
</gene>
<dbReference type="EMBL" id="NKJJ02000003">
    <property type="protein sequence ID" value="TPR09209.1"/>
    <property type="molecule type" value="Genomic_DNA"/>
</dbReference>
<organism evidence="1 2">
    <name type="scientific">Aspergillus niger</name>
    <dbReference type="NCBI Taxonomy" id="5061"/>
    <lineage>
        <taxon>Eukaryota</taxon>
        <taxon>Fungi</taxon>
        <taxon>Dikarya</taxon>
        <taxon>Ascomycota</taxon>
        <taxon>Pezizomycotina</taxon>
        <taxon>Eurotiomycetes</taxon>
        <taxon>Eurotiomycetidae</taxon>
        <taxon>Eurotiales</taxon>
        <taxon>Aspergillaceae</taxon>
        <taxon>Aspergillus</taxon>
        <taxon>Aspergillus subgen. Circumdati</taxon>
    </lineage>
</organism>